<name>A0A1W0CEC6_9NEIS</name>
<dbReference type="Proteomes" id="UP000192721">
    <property type="component" value="Unassembled WGS sequence"/>
</dbReference>
<sequence>MLEHASLDIFSHNQAAWDRQAEQAGPWSQPVDAAAIAAARAGDHQARLTPGPLPAGWLDQVAGWRILCLASGGGQQGPLLSAAGAVVTVFDASEQQLERDRLVARREGLTLTTEQGDMRDLSRFADAGFDCVFHPISNLYVPDVRPVWRECFRVLRPGGRLLSSFFNPAAFIGDRDPAYARQGLIRPRYPAPYSDLRDLEPAALAAKRAGGEALVFGHSLAEQIGGQLESGFLLAGFHEEMQPTPRFVIDGYLPAFIATWASKPEAAGGVSS</sequence>
<dbReference type="GO" id="GO:0032259">
    <property type="term" value="P:methylation"/>
    <property type="evidence" value="ECO:0007669"/>
    <property type="project" value="UniProtKB-KW"/>
</dbReference>
<dbReference type="RefSeq" id="WP_081556789.1">
    <property type="nucleotide sequence ID" value="NZ_MUKV01000041.1"/>
</dbReference>
<dbReference type="AlphaFoldDB" id="A0A1W0CEC6"/>
<keyword evidence="2" id="KW-0808">Transferase</keyword>
<evidence type="ECO:0000313" key="3">
    <source>
        <dbReference type="Proteomes" id="UP000192721"/>
    </source>
</evidence>
<dbReference type="Pfam" id="PF08241">
    <property type="entry name" value="Methyltransf_11"/>
    <property type="match status" value="1"/>
</dbReference>
<evidence type="ECO:0000259" key="1">
    <source>
        <dbReference type="Pfam" id="PF08241"/>
    </source>
</evidence>
<accession>A0A1W0CEC6</accession>
<dbReference type="Gene3D" id="3.40.50.150">
    <property type="entry name" value="Vaccinia Virus protein VP39"/>
    <property type="match status" value="1"/>
</dbReference>
<dbReference type="EMBL" id="MUKV01000041">
    <property type="protein sequence ID" value="OQS33099.1"/>
    <property type="molecule type" value="Genomic_DNA"/>
</dbReference>
<dbReference type="GO" id="GO:0008757">
    <property type="term" value="F:S-adenosylmethionine-dependent methyltransferase activity"/>
    <property type="evidence" value="ECO:0007669"/>
    <property type="project" value="InterPro"/>
</dbReference>
<dbReference type="InterPro" id="IPR013216">
    <property type="entry name" value="Methyltransf_11"/>
</dbReference>
<evidence type="ECO:0000313" key="2">
    <source>
        <dbReference type="EMBL" id="OQS33099.1"/>
    </source>
</evidence>
<dbReference type="SUPFAM" id="SSF53335">
    <property type="entry name" value="S-adenosyl-L-methionine-dependent methyltransferases"/>
    <property type="match status" value="1"/>
</dbReference>
<dbReference type="CDD" id="cd02440">
    <property type="entry name" value="AdoMet_MTases"/>
    <property type="match status" value="1"/>
</dbReference>
<proteinExistence type="predicted"/>
<feature type="domain" description="Methyltransferase type 11" evidence="1">
    <location>
        <begin position="67"/>
        <end position="162"/>
    </location>
</feature>
<comment type="caution">
    <text evidence="2">The sequence shown here is derived from an EMBL/GenBank/DDBJ whole genome shotgun (WGS) entry which is preliminary data.</text>
</comment>
<dbReference type="InterPro" id="IPR029063">
    <property type="entry name" value="SAM-dependent_MTases_sf"/>
</dbReference>
<gene>
    <name evidence="2" type="ORF">B0T45_20845</name>
</gene>
<organism evidence="2 3">
    <name type="scientific">Chromobacterium haemolyticum</name>
    <dbReference type="NCBI Taxonomy" id="394935"/>
    <lineage>
        <taxon>Bacteria</taxon>
        <taxon>Pseudomonadati</taxon>
        <taxon>Pseudomonadota</taxon>
        <taxon>Betaproteobacteria</taxon>
        <taxon>Neisseriales</taxon>
        <taxon>Chromobacteriaceae</taxon>
        <taxon>Chromobacterium</taxon>
    </lineage>
</organism>
<reference evidence="2 3" key="1">
    <citation type="submission" date="2017-02" db="EMBL/GenBank/DDBJ databases">
        <title>Chromobacterium haemolyticum H5244.</title>
        <authorList>
            <person name="Gulvik C.A."/>
        </authorList>
    </citation>
    <scope>NUCLEOTIDE SEQUENCE [LARGE SCALE GENOMIC DNA]</scope>
    <source>
        <strain evidence="2 3">H5244</strain>
    </source>
</reference>
<keyword evidence="2" id="KW-0489">Methyltransferase</keyword>
<protein>
    <submittedName>
        <fullName evidence="2">SAM-dependent methyltransferase</fullName>
    </submittedName>
</protein>